<keyword evidence="4" id="KW-0068">Autocatalytic cleavage</keyword>
<keyword evidence="1" id="KW-0055">Arginine biosynthesis</keyword>
<evidence type="ECO:0000256" key="3">
    <source>
        <dbReference type="ARBA" id="ARBA00022679"/>
    </source>
</evidence>
<dbReference type="PANTHER" id="PTHR23100">
    <property type="entry name" value="ARGININE BIOSYNTHESIS BIFUNCTIONAL PROTEIN ARGJ"/>
    <property type="match status" value="1"/>
</dbReference>
<organism evidence="6">
    <name type="scientific">marine sediment metagenome</name>
    <dbReference type="NCBI Taxonomy" id="412755"/>
    <lineage>
        <taxon>unclassified sequences</taxon>
        <taxon>metagenomes</taxon>
        <taxon>ecological metagenomes</taxon>
    </lineage>
</organism>
<feature type="non-terminal residue" evidence="6">
    <location>
        <position position="238"/>
    </location>
</feature>
<dbReference type="InterPro" id="IPR016117">
    <property type="entry name" value="ArgJ-like_dom_sf"/>
</dbReference>
<dbReference type="Pfam" id="PF01960">
    <property type="entry name" value="ArgJ"/>
    <property type="match status" value="1"/>
</dbReference>
<dbReference type="AlphaFoldDB" id="X1RL56"/>
<proteinExistence type="inferred from homology"/>
<dbReference type="HAMAP" id="MF_01106">
    <property type="entry name" value="ArgJ"/>
    <property type="match status" value="1"/>
</dbReference>
<dbReference type="PANTHER" id="PTHR23100:SF0">
    <property type="entry name" value="ARGININE BIOSYNTHESIS BIFUNCTIONAL PROTEIN ARGJ, MITOCHONDRIAL"/>
    <property type="match status" value="1"/>
</dbReference>
<accession>X1RL56</accession>
<reference evidence="6" key="1">
    <citation type="journal article" date="2014" name="Front. Microbiol.">
        <title>High frequency of phylogenetically diverse reductive dehalogenase-homologous genes in deep subseafloor sedimentary metagenomes.</title>
        <authorList>
            <person name="Kawai M."/>
            <person name="Futagami T."/>
            <person name="Toyoda A."/>
            <person name="Takaki Y."/>
            <person name="Nishi S."/>
            <person name="Hori S."/>
            <person name="Arai W."/>
            <person name="Tsubouchi T."/>
            <person name="Morono Y."/>
            <person name="Uchiyama I."/>
            <person name="Ito T."/>
            <person name="Fujiyama A."/>
            <person name="Inagaki F."/>
            <person name="Takami H."/>
        </authorList>
    </citation>
    <scope>NUCLEOTIDE SEQUENCE</scope>
    <source>
        <strain evidence="6">Expedition CK06-06</strain>
    </source>
</reference>
<keyword evidence="2" id="KW-0028">Amino-acid biosynthesis</keyword>
<evidence type="ECO:0000256" key="4">
    <source>
        <dbReference type="ARBA" id="ARBA00022813"/>
    </source>
</evidence>
<dbReference type="GO" id="GO:0006592">
    <property type="term" value="P:ornithine biosynthetic process"/>
    <property type="evidence" value="ECO:0007669"/>
    <property type="project" value="TreeGrafter"/>
</dbReference>
<evidence type="ECO:0000256" key="2">
    <source>
        <dbReference type="ARBA" id="ARBA00022605"/>
    </source>
</evidence>
<dbReference type="SUPFAM" id="SSF56266">
    <property type="entry name" value="DmpA/ArgJ-like"/>
    <property type="match status" value="1"/>
</dbReference>
<evidence type="ECO:0000313" key="6">
    <source>
        <dbReference type="EMBL" id="GAI81467.1"/>
    </source>
</evidence>
<dbReference type="GO" id="GO:0006526">
    <property type="term" value="P:L-arginine biosynthetic process"/>
    <property type="evidence" value="ECO:0007669"/>
    <property type="project" value="UniProtKB-KW"/>
</dbReference>
<gene>
    <name evidence="6" type="ORF">S12H4_14354</name>
</gene>
<dbReference type="FunFam" id="3.60.70.12:FF:000001">
    <property type="entry name" value="Arginine biosynthesis bifunctional protein ArgJ, chloroplastic"/>
    <property type="match status" value="1"/>
</dbReference>
<name>X1RL56_9ZZZZ</name>
<protein>
    <recommendedName>
        <fullName evidence="7">Glutamate N-acetyltransferase</fullName>
    </recommendedName>
</protein>
<evidence type="ECO:0008006" key="7">
    <source>
        <dbReference type="Google" id="ProtNLM"/>
    </source>
</evidence>
<dbReference type="GO" id="GO:0004042">
    <property type="term" value="F:L-glutamate N-acetyltransferase activity"/>
    <property type="evidence" value="ECO:0007669"/>
    <property type="project" value="TreeGrafter"/>
</dbReference>
<comment type="caution">
    <text evidence="6">The sequence shown here is derived from an EMBL/GenBank/DDBJ whole genome shotgun (WGS) entry which is preliminary data.</text>
</comment>
<evidence type="ECO:0000256" key="5">
    <source>
        <dbReference type="ARBA" id="ARBA00023315"/>
    </source>
</evidence>
<dbReference type="GO" id="GO:0004358">
    <property type="term" value="F:L-glutamate N-acetyltransferase activity, acting on acetyl-L-ornithine as donor"/>
    <property type="evidence" value="ECO:0007669"/>
    <property type="project" value="InterPro"/>
</dbReference>
<dbReference type="EMBL" id="BARW01006842">
    <property type="protein sequence ID" value="GAI81467.1"/>
    <property type="molecule type" value="Genomic_DNA"/>
</dbReference>
<dbReference type="InterPro" id="IPR002813">
    <property type="entry name" value="Arg_biosynth_ArgJ"/>
</dbReference>
<evidence type="ECO:0000256" key="1">
    <source>
        <dbReference type="ARBA" id="ARBA00022571"/>
    </source>
</evidence>
<keyword evidence="5" id="KW-0012">Acyltransferase</keyword>
<dbReference type="Gene3D" id="3.60.70.12">
    <property type="entry name" value="L-amino peptidase D-ALA esterase/amidase"/>
    <property type="match status" value="1"/>
</dbReference>
<sequence>MKEIPGGITAPKGFKAAGVHCGIKKNKPDLAMIHSDVPAVAWAMFTTNKVKAAPVQVSMKKIRNHCAQAIIANSGNANTCNGERGIRDAQRMAELAAQELRIKEEDVLTASTGHIGEPLPMDKIEEGIKQAKSLLSSKGGTQAAEAILTTDTFAKEISVETDIPGRGKNKVKIGGIAKGAGMISPNLATMLCFITTNACITEDALEEAIKSAVNKSFNQVSIDGDMSTNDTVFIMANG</sequence>
<keyword evidence="3" id="KW-0808">Transferase</keyword>